<protein>
    <recommendedName>
        <fullName evidence="7">Orotidine 5'-phosphate decarboxylase</fullName>
        <ecNumber evidence="7">4.1.1.23</ecNumber>
    </recommendedName>
    <alternativeName>
        <fullName evidence="7">OMP decarboxylase</fullName>
        <shortName evidence="7">OMPDCase</shortName>
        <shortName evidence="7">OMPdecase</shortName>
    </alternativeName>
</protein>
<evidence type="ECO:0000256" key="5">
    <source>
        <dbReference type="ARBA" id="ARBA00023239"/>
    </source>
</evidence>
<feature type="binding site" evidence="7">
    <location>
        <position position="215"/>
    </location>
    <ligand>
        <name>substrate</name>
    </ligand>
</feature>
<dbReference type="EC" id="4.1.1.23" evidence="7"/>
<comment type="catalytic activity">
    <reaction evidence="6 7 8">
        <text>orotidine 5'-phosphate + H(+) = UMP + CO2</text>
        <dbReference type="Rhea" id="RHEA:11596"/>
        <dbReference type="ChEBI" id="CHEBI:15378"/>
        <dbReference type="ChEBI" id="CHEBI:16526"/>
        <dbReference type="ChEBI" id="CHEBI:57538"/>
        <dbReference type="ChEBI" id="CHEBI:57865"/>
        <dbReference type="EC" id="4.1.1.23"/>
    </reaction>
</comment>
<dbReference type="PANTHER" id="PTHR32119">
    <property type="entry name" value="OROTIDINE 5'-PHOSPHATE DECARBOXYLASE"/>
    <property type="match status" value="1"/>
</dbReference>
<evidence type="ECO:0000256" key="3">
    <source>
        <dbReference type="ARBA" id="ARBA00022793"/>
    </source>
</evidence>
<feature type="binding site" evidence="7">
    <location>
        <position position="37"/>
    </location>
    <ligand>
        <name>substrate</name>
    </ligand>
</feature>
<comment type="caution">
    <text evidence="10">The sequence shown here is derived from an EMBL/GenBank/DDBJ whole genome shotgun (WGS) entry which is preliminary data.</text>
</comment>
<dbReference type="PROSITE" id="PS00156">
    <property type="entry name" value="OMPDECASE"/>
    <property type="match status" value="1"/>
</dbReference>
<dbReference type="CDD" id="cd04725">
    <property type="entry name" value="OMP_decarboxylase_like"/>
    <property type="match status" value="1"/>
</dbReference>
<evidence type="ECO:0000313" key="11">
    <source>
        <dbReference type="Proteomes" id="UP001556709"/>
    </source>
</evidence>
<feature type="domain" description="Orotidine 5'-phosphate decarboxylase" evidence="9">
    <location>
        <begin position="9"/>
        <end position="230"/>
    </location>
</feature>
<dbReference type="NCBIfam" id="NF001273">
    <property type="entry name" value="PRK00230.1"/>
    <property type="match status" value="1"/>
</dbReference>
<dbReference type="EMBL" id="JBAKFM010000002">
    <property type="protein sequence ID" value="MEX0469082.1"/>
    <property type="molecule type" value="Genomic_DNA"/>
</dbReference>
<keyword evidence="5 7" id="KW-0456">Lyase</keyword>
<evidence type="ECO:0000256" key="6">
    <source>
        <dbReference type="ARBA" id="ARBA00049157"/>
    </source>
</evidence>
<dbReference type="InterPro" id="IPR011060">
    <property type="entry name" value="RibuloseP-bd_barrel"/>
</dbReference>
<evidence type="ECO:0000259" key="9">
    <source>
        <dbReference type="SMART" id="SM00934"/>
    </source>
</evidence>
<evidence type="ECO:0000256" key="7">
    <source>
        <dbReference type="HAMAP-Rule" id="MF_01200"/>
    </source>
</evidence>
<feature type="binding site" evidence="7">
    <location>
        <position position="124"/>
    </location>
    <ligand>
        <name>substrate</name>
    </ligand>
</feature>
<evidence type="ECO:0000313" key="10">
    <source>
        <dbReference type="EMBL" id="MEX0469082.1"/>
    </source>
</evidence>
<feature type="binding site" evidence="7">
    <location>
        <position position="185"/>
    </location>
    <ligand>
        <name>substrate</name>
    </ligand>
</feature>
<evidence type="ECO:0000256" key="4">
    <source>
        <dbReference type="ARBA" id="ARBA00022975"/>
    </source>
</evidence>
<dbReference type="RefSeq" id="WP_367958689.1">
    <property type="nucleotide sequence ID" value="NZ_JBAKFH010000002.1"/>
</dbReference>
<dbReference type="SMART" id="SM00934">
    <property type="entry name" value="OMPdecase"/>
    <property type="match status" value="1"/>
</dbReference>
<dbReference type="InterPro" id="IPR001754">
    <property type="entry name" value="OMPdeCOase_dom"/>
</dbReference>
<reference evidence="10 11" key="1">
    <citation type="submission" date="2024-02" db="EMBL/GenBank/DDBJ databases">
        <title>New especies of Spiribacter isolated from saline water.</title>
        <authorList>
            <person name="Leon M.J."/>
            <person name="De La Haba R."/>
            <person name="Sanchez-Porro C."/>
            <person name="Ventosa A."/>
        </authorList>
    </citation>
    <scope>NUCLEOTIDE SEQUENCE [LARGE SCALE GENOMIC DNA]</scope>
    <source>
        <strain evidence="11">ag22IC6-390</strain>
    </source>
</reference>
<feature type="binding site" evidence="7">
    <location>
        <position position="194"/>
    </location>
    <ligand>
        <name>substrate</name>
    </ligand>
</feature>
<evidence type="ECO:0000256" key="2">
    <source>
        <dbReference type="ARBA" id="ARBA00004861"/>
    </source>
</evidence>
<name>A0ABV3TBT0_9GAMM</name>
<gene>
    <name evidence="7 10" type="primary">pyrF</name>
    <name evidence="10" type="ORF">V6X73_05015</name>
</gene>
<proteinExistence type="inferred from homology"/>
<comment type="pathway">
    <text evidence="2 7 8">Pyrimidine metabolism; UMP biosynthesis via de novo pathway; UMP from orotate: step 2/2.</text>
</comment>
<feature type="active site" description="Proton donor" evidence="7">
    <location>
        <position position="66"/>
    </location>
</feature>
<comment type="function">
    <text evidence="1 7">Catalyzes the decarboxylation of orotidine 5'-monophosphate (OMP) to uridine 5'-monophosphate (UMP).</text>
</comment>
<comment type="subunit">
    <text evidence="7">Homodimer.</text>
</comment>
<keyword evidence="11" id="KW-1185">Reference proteome</keyword>
<dbReference type="PANTHER" id="PTHR32119:SF2">
    <property type="entry name" value="OROTIDINE 5'-PHOSPHATE DECARBOXYLASE"/>
    <property type="match status" value="1"/>
</dbReference>
<evidence type="ECO:0000256" key="1">
    <source>
        <dbReference type="ARBA" id="ARBA00002356"/>
    </source>
</evidence>
<dbReference type="Proteomes" id="UP001556709">
    <property type="component" value="Unassembled WGS sequence"/>
</dbReference>
<evidence type="ECO:0000256" key="8">
    <source>
        <dbReference type="RuleBase" id="RU000512"/>
    </source>
</evidence>
<accession>A0ABV3TBT0</accession>
<feature type="binding site" evidence="7">
    <location>
        <position position="15"/>
    </location>
    <ligand>
        <name>substrate</name>
    </ligand>
</feature>
<dbReference type="HAMAP" id="MF_01200_B">
    <property type="entry name" value="OMPdecase_type1_B"/>
    <property type="match status" value="1"/>
</dbReference>
<organism evidence="10 11">
    <name type="scientific">Spiribacter pallidus</name>
    <dbReference type="NCBI Taxonomy" id="1987936"/>
    <lineage>
        <taxon>Bacteria</taxon>
        <taxon>Pseudomonadati</taxon>
        <taxon>Pseudomonadota</taxon>
        <taxon>Gammaproteobacteria</taxon>
        <taxon>Chromatiales</taxon>
        <taxon>Ectothiorhodospiraceae</taxon>
        <taxon>Spiribacter</taxon>
    </lineage>
</organism>
<dbReference type="InterPro" id="IPR018089">
    <property type="entry name" value="OMPdecase_AS"/>
</dbReference>
<keyword evidence="4 7" id="KW-0665">Pyrimidine biosynthesis</keyword>
<dbReference type="InterPro" id="IPR047596">
    <property type="entry name" value="OMPdecase_bac"/>
</dbReference>
<keyword evidence="3 7" id="KW-0210">Decarboxylase</keyword>
<feature type="binding site" evidence="7">
    <location>
        <begin position="64"/>
        <end position="73"/>
    </location>
    <ligand>
        <name>substrate</name>
    </ligand>
</feature>
<dbReference type="NCBIfam" id="TIGR01740">
    <property type="entry name" value="pyrF"/>
    <property type="match status" value="1"/>
</dbReference>
<dbReference type="SUPFAM" id="SSF51366">
    <property type="entry name" value="Ribulose-phoshate binding barrel"/>
    <property type="match status" value="1"/>
</dbReference>
<comment type="similarity">
    <text evidence="7">Belongs to the OMP decarboxylase family. Type 1 subfamily.</text>
</comment>
<feature type="binding site" evidence="7">
    <location>
        <position position="214"/>
    </location>
    <ligand>
        <name>substrate</name>
    </ligand>
</feature>
<dbReference type="Gene3D" id="3.20.20.70">
    <property type="entry name" value="Aldolase class I"/>
    <property type="match status" value="1"/>
</dbReference>
<sequence length="237" mass="25061">MNSHRAAEPPIVALDFADPARADALVRRLSPELCRLKVGKELFVRGGPEAIRRWVAEGWDVFLDLKFHDIPHTVAAACRAAADLGVWMVNVHALGGAAMMTAAREALEPLGRQRPWLIAVTILTSHDAQSLEAVGLSERPAAAVARLVALTHTAGLDGVVCSAQEAAAVEAKTHSAFRRVTPGIRPAGSAANDQRRIMTPAAALAAGATDLVVGRPITRADDPIVALMDLRAEMGLT</sequence>
<dbReference type="InterPro" id="IPR013785">
    <property type="entry name" value="Aldolase_TIM"/>
</dbReference>
<dbReference type="Pfam" id="PF00215">
    <property type="entry name" value="OMPdecase"/>
    <property type="match status" value="1"/>
</dbReference>
<dbReference type="InterPro" id="IPR014732">
    <property type="entry name" value="OMPdecase"/>
</dbReference>
<dbReference type="GO" id="GO:0004590">
    <property type="term" value="F:orotidine-5'-phosphate decarboxylase activity"/>
    <property type="evidence" value="ECO:0007669"/>
    <property type="project" value="UniProtKB-EC"/>
</dbReference>